<gene>
    <name evidence="2" type="ORF">H9703_04060</name>
</gene>
<name>A0A9D2P8G9_9FIRM</name>
<keyword evidence="1" id="KW-1133">Transmembrane helix</keyword>
<evidence type="ECO:0000313" key="2">
    <source>
        <dbReference type="EMBL" id="HJC45296.1"/>
    </source>
</evidence>
<evidence type="ECO:0000256" key="1">
    <source>
        <dbReference type="SAM" id="Phobius"/>
    </source>
</evidence>
<sequence length="54" mass="6049">MDRLPNWLKWLVVAVVFAVLAVMVLAVDRRASRVDMPEPDNTFGIYRDADSAAS</sequence>
<reference evidence="2" key="1">
    <citation type="journal article" date="2021" name="PeerJ">
        <title>Extensive microbial diversity within the chicken gut microbiome revealed by metagenomics and culture.</title>
        <authorList>
            <person name="Gilroy R."/>
            <person name="Ravi A."/>
            <person name="Getino M."/>
            <person name="Pursley I."/>
            <person name="Horton D.L."/>
            <person name="Alikhan N.F."/>
            <person name="Baker D."/>
            <person name="Gharbi K."/>
            <person name="Hall N."/>
            <person name="Watson M."/>
            <person name="Adriaenssens E.M."/>
            <person name="Foster-Nyarko E."/>
            <person name="Jarju S."/>
            <person name="Secka A."/>
            <person name="Antonio M."/>
            <person name="Oren A."/>
            <person name="Chaudhuri R.R."/>
            <person name="La Ragione R."/>
            <person name="Hildebrand F."/>
            <person name="Pallen M.J."/>
        </authorList>
    </citation>
    <scope>NUCLEOTIDE SEQUENCE</scope>
    <source>
        <strain evidence="2">ChiSjej5B23-2810</strain>
    </source>
</reference>
<accession>A0A9D2P8G9</accession>
<organism evidence="2 3">
    <name type="scientific">Candidatus Faecalibacterium faecigallinarum</name>
    <dbReference type="NCBI Taxonomy" id="2838577"/>
    <lineage>
        <taxon>Bacteria</taxon>
        <taxon>Bacillati</taxon>
        <taxon>Bacillota</taxon>
        <taxon>Clostridia</taxon>
        <taxon>Eubacteriales</taxon>
        <taxon>Oscillospiraceae</taxon>
        <taxon>Faecalibacterium</taxon>
    </lineage>
</organism>
<keyword evidence="1" id="KW-0472">Membrane</keyword>
<keyword evidence="1" id="KW-0812">Transmembrane</keyword>
<reference evidence="2" key="2">
    <citation type="submission" date="2021-04" db="EMBL/GenBank/DDBJ databases">
        <authorList>
            <person name="Gilroy R."/>
        </authorList>
    </citation>
    <scope>NUCLEOTIDE SEQUENCE</scope>
    <source>
        <strain evidence="2">ChiSjej5B23-2810</strain>
    </source>
</reference>
<evidence type="ECO:0000313" key="3">
    <source>
        <dbReference type="Proteomes" id="UP000823906"/>
    </source>
</evidence>
<proteinExistence type="predicted"/>
<protein>
    <submittedName>
        <fullName evidence="2">Uncharacterized protein</fullName>
    </submittedName>
</protein>
<dbReference type="Proteomes" id="UP000823906">
    <property type="component" value="Unassembled WGS sequence"/>
</dbReference>
<comment type="caution">
    <text evidence="2">The sequence shown here is derived from an EMBL/GenBank/DDBJ whole genome shotgun (WGS) entry which is preliminary data.</text>
</comment>
<dbReference type="AlphaFoldDB" id="A0A9D2P8G9"/>
<dbReference type="EMBL" id="DWWN01000032">
    <property type="protein sequence ID" value="HJC45296.1"/>
    <property type="molecule type" value="Genomic_DNA"/>
</dbReference>
<feature type="transmembrane region" description="Helical" evidence="1">
    <location>
        <begin position="6"/>
        <end position="27"/>
    </location>
</feature>